<feature type="compositionally biased region" description="Polar residues" evidence="3">
    <location>
        <begin position="43"/>
        <end position="53"/>
    </location>
</feature>
<feature type="compositionally biased region" description="Basic and acidic residues" evidence="3">
    <location>
        <begin position="267"/>
        <end position="306"/>
    </location>
</feature>
<keyword evidence="4" id="KW-0472">Membrane</keyword>
<proteinExistence type="inferred from homology"/>
<dbReference type="InterPro" id="IPR011990">
    <property type="entry name" value="TPR-like_helical_dom_sf"/>
</dbReference>
<dbReference type="InterPro" id="IPR007803">
    <property type="entry name" value="Asp/Arg/Pro-Hydrxlase"/>
</dbReference>
<accession>A0ABD3XSU3</accession>
<evidence type="ECO:0000313" key="7">
    <source>
        <dbReference type="Proteomes" id="UP001634394"/>
    </source>
</evidence>
<name>A0ABD3XSU3_SINWO</name>
<dbReference type="Proteomes" id="UP001634394">
    <property type="component" value="Unassembled WGS sequence"/>
</dbReference>
<dbReference type="SUPFAM" id="SSF48452">
    <property type="entry name" value="TPR-like"/>
    <property type="match status" value="1"/>
</dbReference>
<sequence>MSKKKNGQNKKTPSKSQNGNTSANNNAPSTPKDKGEEKKSVPPVTTSTFKPQTSSSWKPIWILISVSGIVAMVAVVYVNEDIRNFIGSSAARYLPEHLAEVVLPSKITVSHSPGPVHDNGEEPFNDLDSEESIYHKVDKHPTPQPASEEPESIFPPVSRDTIQQTAEDLENKEDQSPVRLKEIKIESKFEDLHKSDEIQTESLSLEPMIIEARSVNLVDTPEEKDVQVNPPTESRTSADFESAPKSEQKEEIRSESGRGSAEFVEQTNRETKEQDVSKAEKTSESLGEKEVEGTQGEEKKKKPRWKDYEKYSITSKADYKISKKLDTADTFFEKGQLDEAQKHYESILAKYPDSPRAMYGKAETLNKLAELRQSNPVLEESIETMSRVLQLPDTPDELFIAAGRKLADRQQFRGWGGKAVGTWKQIIQRFPDRLEFQNQLGVSYLMIGQNEKARNAFKTVLEKSPSDGFAQVHLGFIIKTGDNNPQAAIPLLRAGIESGAPGTIDGRFFFHLGDALQRTNQSDEAYRIYSLGAEKGLFLSTYQRSLYNSEGLTGRPWWKPEQTGYAHYLKLLEDNWQTIREEGLSQLDPKTGAFIPEEENLREKGDWKQFTLYQRGRKNENNCAKVPKTCALLDRIPDATSCKRGQIKFSVMHPGVHVWPHCGPTNCRIRAHLGLVVPPGPKIRVTNETREWLEGKFIIFDDSFEHEVWHDGKDLRLVLIIDFWHPELTEQQRRNLSPI</sequence>
<dbReference type="Gene3D" id="2.60.120.330">
    <property type="entry name" value="B-lactam Antibiotic, Isopenicillin N Synthase, Chain"/>
    <property type="match status" value="1"/>
</dbReference>
<dbReference type="InterPro" id="IPR019734">
    <property type="entry name" value="TPR_rpt"/>
</dbReference>
<dbReference type="Pfam" id="PF13432">
    <property type="entry name" value="TPR_16"/>
    <property type="match status" value="1"/>
</dbReference>
<keyword evidence="4" id="KW-1133">Transmembrane helix</keyword>
<feature type="region of interest" description="Disordered" evidence="3">
    <location>
        <begin position="214"/>
        <end position="306"/>
    </location>
</feature>
<dbReference type="InterPro" id="IPR039038">
    <property type="entry name" value="ASPH"/>
</dbReference>
<evidence type="ECO:0000256" key="1">
    <source>
        <dbReference type="ARBA" id="ARBA00007730"/>
    </source>
</evidence>
<evidence type="ECO:0000313" key="6">
    <source>
        <dbReference type="EMBL" id="KAL3888083.1"/>
    </source>
</evidence>
<feature type="compositionally biased region" description="Basic and acidic residues" evidence="3">
    <location>
        <begin position="236"/>
        <end position="256"/>
    </location>
</feature>
<dbReference type="SMART" id="SM00028">
    <property type="entry name" value="TPR"/>
    <property type="match status" value="2"/>
</dbReference>
<evidence type="ECO:0000256" key="2">
    <source>
        <dbReference type="PROSITE-ProRule" id="PRU00339"/>
    </source>
</evidence>
<dbReference type="PROSITE" id="PS50005">
    <property type="entry name" value="TPR"/>
    <property type="match status" value="1"/>
</dbReference>
<keyword evidence="2" id="KW-0802">TPR repeat</keyword>
<feature type="compositionally biased region" description="Basic and acidic residues" evidence="3">
    <location>
        <begin position="31"/>
        <end position="40"/>
    </location>
</feature>
<feature type="domain" description="Aspartyl/asparaginy/proline hydroxylase" evidence="5">
    <location>
        <begin position="573"/>
        <end position="726"/>
    </location>
</feature>
<reference evidence="6 7" key="1">
    <citation type="submission" date="2024-11" db="EMBL/GenBank/DDBJ databases">
        <title>Chromosome-level genome assembly of the freshwater bivalve Anodonta woodiana.</title>
        <authorList>
            <person name="Chen X."/>
        </authorList>
    </citation>
    <scope>NUCLEOTIDE SEQUENCE [LARGE SCALE GENOMIC DNA]</scope>
    <source>
        <strain evidence="6">MN2024</strain>
        <tissue evidence="6">Gills</tissue>
    </source>
</reference>
<feature type="transmembrane region" description="Helical" evidence="4">
    <location>
        <begin position="60"/>
        <end position="78"/>
    </location>
</feature>
<evidence type="ECO:0000256" key="4">
    <source>
        <dbReference type="SAM" id="Phobius"/>
    </source>
</evidence>
<protein>
    <recommendedName>
        <fullName evidence="5">Aspartyl/asparaginy/proline hydroxylase domain-containing protein</fullName>
    </recommendedName>
</protein>
<feature type="compositionally biased region" description="Polar residues" evidence="3">
    <location>
        <begin position="9"/>
        <end position="29"/>
    </location>
</feature>
<feature type="region of interest" description="Disordered" evidence="3">
    <location>
        <begin position="1"/>
        <end position="53"/>
    </location>
</feature>
<dbReference type="Gene3D" id="1.25.40.10">
    <property type="entry name" value="Tetratricopeptide repeat domain"/>
    <property type="match status" value="1"/>
</dbReference>
<dbReference type="Pfam" id="PF13174">
    <property type="entry name" value="TPR_6"/>
    <property type="match status" value="1"/>
</dbReference>
<dbReference type="PANTHER" id="PTHR12366:SF29">
    <property type="entry name" value="ASPARTYL BETA-HYDROXYLASE, ISOFORM L"/>
    <property type="match status" value="1"/>
</dbReference>
<keyword evidence="7" id="KW-1185">Reference proteome</keyword>
<dbReference type="PANTHER" id="PTHR12366">
    <property type="entry name" value="ASPARTYL/ASPARAGINYL BETA-HYDROXYLASE"/>
    <property type="match status" value="1"/>
</dbReference>
<keyword evidence="4" id="KW-0812">Transmembrane</keyword>
<evidence type="ECO:0000256" key="3">
    <source>
        <dbReference type="SAM" id="MobiDB-lite"/>
    </source>
</evidence>
<comment type="caution">
    <text evidence="6">The sequence shown here is derived from an EMBL/GenBank/DDBJ whole genome shotgun (WGS) entry which is preliminary data.</text>
</comment>
<dbReference type="Pfam" id="PF05118">
    <property type="entry name" value="Asp_Arg_Hydrox"/>
    <property type="match status" value="1"/>
</dbReference>
<organism evidence="6 7">
    <name type="scientific">Sinanodonta woodiana</name>
    <name type="common">Chinese pond mussel</name>
    <name type="synonym">Anodonta woodiana</name>
    <dbReference type="NCBI Taxonomy" id="1069815"/>
    <lineage>
        <taxon>Eukaryota</taxon>
        <taxon>Metazoa</taxon>
        <taxon>Spiralia</taxon>
        <taxon>Lophotrochozoa</taxon>
        <taxon>Mollusca</taxon>
        <taxon>Bivalvia</taxon>
        <taxon>Autobranchia</taxon>
        <taxon>Heteroconchia</taxon>
        <taxon>Palaeoheterodonta</taxon>
        <taxon>Unionida</taxon>
        <taxon>Unionoidea</taxon>
        <taxon>Unionidae</taxon>
        <taxon>Unioninae</taxon>
        <taxon>Sinanodonta</taxon>
    </lineage>
</organism>
<gene>
    <name evidence="6" type="ORF">ACJMK2_000464</name>
</gene>
<comment type="similarity">
    <text evidence="1">Belongs to the aspartyl/asparaginyl beta-hydroxylase family.</text>
</comment>
<dbReference type="AlphaFoldDB" id="A0ABD3XSU3"/>
<dbReference type="EMBL" id="JBJQND010000001">
    <property type="protein sequence ID" value="KAL3888083.1"/>
    <property type="molecule type" value="Genomic_DNA"/>
</dbReference>
<dbReference type="SUPFAM" id="SSF51197">
    <property type="entry name" value="Clavaminate synthase-like"/>
    <property type="match status" value="1"/>
</dbReference>
<feature type="repeat" description="TPR" evidence="2">
    <location>
        <begin position="434"/>
        <end position="467"/>
    </location>
</feature>
<evidence type="ECO:0000259" key="5">
    <source>
        <dbReference type="Pfam" id="PF05118"/>
    </source>
</evidence>
<dbReference type="InterPro" id="IPR027443">
    <property type="entry name" value="IPNS-like_sf"/>
</dbReference>